<evidence type="ECO:0000313" key="3">
    <source>
        <dbReference type="Proteomes" id="UP000034601"/>
    </source>
</evidence>
<accession>A0A0G0U6W9</accession>
<dbReference type="Gene3D" id="2.60.40.10">
    <property type="entry name" value="Immunoglobulins"/>
    <property type="match status" value="2"/>
</dbReference>
<proteinExistence type="predicted"/>
<dbReference type="InterPro" id="IPR013783">
    <property type="entry name" value="Ig-like_fold"/>
</dbReference>
<sequence>MKRQSPHYRSFSSRRANKGGKSKLVFTLIIIAIVAYFSLTWLIPNLIGGLSFINRSNTPQQASKKEAFISPPVLNIPFEATNSAAIKIKGYSIPEAIIEIYIDDEVQSTIKAASDGNFISEEVELNFGTNNIYGKTVDQEGNKSLPSKTIQIIYSNEKPLLEITQPEDNKIMTGGDKKVTVSGTTNTDKDVTIVINDTRVIVDSAGKFSKVINLNEGDNQIVIVATDTSGNSTQLTRQVTYQP</sequence>
<gene>
    <name evidence="2" type="ORF">UU29_C0008G0065</name>
</gene>
<organism evidence="2 3">
    <name type="scientific">Candidatus Daviesbacteria bacterium GW2011_GWA2_40_9</name>
    <dbReference type="NCBI Taxonomy" id="1618424"/>
    <lineage>
        <taxon>Bacteria</taxon>
        <taxon>Candidatus Daviesiibacteriota</taxon>
    </lineage>
</organism>
<dbReference type="Proteomes" id="UP000034601">
    <property type="component" value="Unassembled WGS sequence"/>
</dbReference>
<feature type="transmembrane region" description="Helical" evidence="1">
    <location>
        <begin position="24"/>
        <end position="43"/>
    </location>
</feature>
<evidence type="ECO:0008006" key="4">
    <source>
        <dbReference type="Google" id="ProtNLM"/>
    </source>
</evidence>
<reference evidence="2 3" key="1">
    <citation type="journal article" date="2015" name="Nature">
        <title>rRNA introns, odd ribosomes, and small enigmatic genomes across a large radiation of phyla.</title>
        <authorList>
            <person name="Brown C.T."/>
            <person name="Hug L.A."/>
            <person name="Thomas B.C."/>
            <person name="Sharon I."/>
            <person name="Castelle C.J."/>
            <person name="Singh A."/>
            <person name="Wilkins M.J."/>
            <person name="Williams K.H."/>
            <person name="Banfield J.F."/>
        </authorList>
    </citation>
    <scope>NUCLEOTIDE SEQUENCE [LARGE SCALE GENOMIC DNA]</scope>
</reference>
<protein>
    <recommendedName>
        <fullName evidence="4">Bacillopeptidase F</fullName>
    </recommendedName>
</protein>
<keyword evidence="1" id="KW-1133">Transmembrane helix</keyword>
<evidence type="ECO:0000313" key="2">
    <source>
        <dbReference type="EMBL" id="KKR82956.1"/>
    </source>
</evidence>
<comment type="caution">
    <text evidence="2">The sequence shown here is derived from an EMBL/GenBank/DDBJ whole genome shotgun (WGS) entry which is preliminary data.</text>
</comment>
<keyword evidence="1" id="KW-0812">Transmembrane</keyword>
<dbReference type="AlphaFoldDB" id="A0A0G0U6W9"/>
<dbReference type="Pfam" id="PF09136">
    <property type="entry name" value="Glucodextran_B"/>
    <property type="match status" value="1"/>
</dbReference>
<evidence type="ECO:0000256" key="1">
    <source>
        <dbReference type="SAM" id="Phobius"/>
    </source>
</evidence>
<keyword evidence="1" id="KW-0472">Membrane</keyword>
<dbReference type="EMBL" id="LCAB01000008">
    <property type="protein sequence ID" value="KKR82956.1"/>
    <property type="molecule type" value="Genomic_DNA"/>
</dbReference>
<name>A0A0G0U6W9_9BACT</name>